<dbReference type="PANTHER" id="PTHR44051:SF9">
    <property type="entry name" value="GLUTATHIONE S-TRANSFERASE 1"/>
    <property type="match status" value="1"/>
</dbReference>
<comment type="catalytic activity">
    <reaction evidence="3">
        <text>RX + glutathione = an S-substituted glutathione + a halide anion + H(+)</text>
        <dbReference type="Rhea" id="RHEA:16437"/>
        <dbReference type="ChEBI" id="CHEBI:15378"/>
        <dbReference type="ChEBI" id="CHEBI:16042"/>
        <dbReference type="ChEBI" id="CHEBI:17792"/>
        <dbReference type="ChEBI" id="CHEBI:57925"/>
        <dbReference type="ChEBI" id="CHEBI:90779"/>
        <dbReference type="EC" id="2.5.1.18"/>
    </reaction>
</comment>
<dbReference type="GO" id="GO:0004601">
    <property type="term" value="F:peroxidase activity"/>
    <property type="evidence" value="ECO:0007669"/>
    <property type="project" value="UniProtKB-ARBA"/>
</dbReference>
<gene>
    <name evidence="4" type="ORF">GW15_0210655</name>
</gene>
<dbReference type="FunFam" id="1.20.1050.10:FF:000061">
    <property type="entry name" value="Glutathione S-transferase 3"/>
    <property type="match status" value="1"/>
</dbReference>
<dbReference type="Pfam" id="PF13409">
    <property type="entry name" value="GST_N_2"/>
    <property type="match status" value="1"/>
</dbReference>
<sequence length="232" mass="26070">MITVHHLNNSRSQRVLWLLEELALPYQIVRHERDPKTMLAPPALRAIHPLGKSPVLVDGDLVVAESGAILEYLTERYDTECALSPSPRPLDSPERLQFRYWMHYAEGSAMPPLLMTLIFGRIRSAPMPFFAKPIARAIVDKAMSGFVRPQLTLHLDWMEQSLQAGNWFAGERFTAADIQMSFPVQAAAARGGGLEKYPRLHAFLERIHARPAYQAALKKGGPFELMGSKPTM</sequence>
<dbReference type="HOGENOM" id="CLU_011226_15_5_6"/>
<organism evidence="4 5">
    <name type="scientific">Xanthomonas axonopodis pv. vasculorum</name>
    <dbReference type="NCBI Taxonomy" id="325777"/>
    <lineage>
        <taxon>Bacteria</taxon>
        <taxon>Pseudomonadati</taxon>
        <taxon>Pseudomonadota</taxon>
        <taxon>Gammaproteobacteria</taxon>
        <taxon>Lysobacterales</taxon>
        <taxon>Lysobacteraceae</taxon>
        <taxon>Xanthomonas</taxon>
    </lineage>
</organism>
<dbReference type="InterPro" id="IPR036282">
    <property type="entry name" value="Glutathione-S-Trfase_C_sf"/>
</dbReference>
<evidence type="ECO:0000313" key="5">
    <source>
        <dbReference type="Proteomes" id="UP000028012"/>
    </source>
</evidence>
<dbReference type="InterPro" id="IPR004045">
    <property type="entry name" value="Glutathione_S-Trfase_N"/>
</dbReference>
<dbReference type="GeneID" id="58003331"/>
<dbReference type="InterPro" id="IPR036249">
    <property type="entry name" value="Thioredoxin-like_sf"/>
</dbReference>
<dbReference type="CDD" id="cd03189">
    <property type="entry name" value="GST_C_GTT1_like"/>
    <property type="match status" value="1"/>
</dbReference>
<dbReference type="CDD" id="cd03046">
    <property type="entry name" value="GST_N_GTT1_like"/>
    <property type="match status" value="1"/>
</dbReference>
<accession>A0A098Q2A0</accession>
<name>A0A098Q2A0_9XANT</name>
<dbReference type="EMBL" id="JPHD02000073">
    <property type="protein sequence ID" value="KGE52092.1"/>
    <property type="molecule type" value="Genomic_DNA"/>
</dbReference>
<comment type="caution">
    <text evidence="4">The sequence shown here is derived from an EMBL/GenBank/DDBJ whole genome shotgun (WGS) entry which is preliminary data.</text>
</comment>
<dbReference type="EC" id="2.5.1.18" evidence="1"/>
<evidence type="ECO:0000256" key="2">
    <source>
        <dbReference type="ARBA" id="ARBA00022679"/>
    </source>
</evidence>
<dbReference type="Gene3D" id="3.40.30.10">
    <property type="entry name" value="Glutaredoxin"/>
    <property type="match status" value="1"/>
</dbReference>
<dbReference type="PROSITE" id="PS50405">
    <property type="entry name" value="GST_CTER"/>
    <property type="match status" value="1"/>
</dbReference>
<dbReference type="SUPFAM" id="SSF47616">
    <property type="entry name" value="GST C-terminal domain-like"/>
    <property type="match status" value="1"/>
</dbReference>
<evidence type="ECO:0000256" key="3">
    <source>
        <dbReference type="ARBA" id="ARBA00047960"/>
    </source>
</evidence>
<dbReference type="STRING" id="325777.GW15_0210655"/>
<keyword evidence="2 4" id="KW-0808">Transferase</keyword>
<dbReference type="eggNOG" id="COG0625">
    <property type="taxonomic scope" value="Bacteria"/>
</dbReference>
<dbReference type="Gene3D" id="1.20.1050.10">
    <property type="match status" value="1"/>
</dbReference>
<dbReference type="InterPro" id="IPR040079">
    <property type="entry name" value="Glutathione_S-Trfase"/>
</dbReference>
<dbReference type="Pfam" id="PF00043">
    <property type="entry name" value="GST_C"/>
    <property type="match status" value="1"/>
</dbReference>
<dbReference type="AlphaFoldDB" id="A0A098Q2A0"/>
<reference evidence="4 5" key="1">
    <citation type="submission" date="2014-09" db="EMBL/GenBank/DDBJ databases">
        <title>A draft genome sequence for Xanthomonas axonopodis pv. vasculorum NCPPB 900.</title>
        <authorList>
            <person name="Harrison J."/>
            <person name="Studholme D.J."/>
        </authorList>
    </citation>
    <scope>NUCLEOTIDE SEQUENCE [LARGE SCALE GENOMIC DNA]</scope>
    <source>
        <strain evidence="4 5">NCPPB 900</strain>
    </source>
</reference>
<dbReference type="GO" id="GO:0005737">
    <property type="term" value="C:cytoplasm"/>
    <property type="evidence" value="ECO:0007669"/>
    <property type="project" value="UniProtKB-ARBA"/>
</dbReference>
<dbReference type="PROSITE" id="PS50404">
    <property type="entry name" value="GST_NTER"/>
    <property type="match status" value="1"/>
</dbReference>
<protein>
    <recommendedName>
        <fullName evidence="1">glutathione transferase</fullName>
        <ecNumber evidence="1">2.5.1.18</ecNumber>
    </recommendedName>
</protein>
<dbReference type="InterPro" id="IPR010987">
    <property type="entry name" value="Glutathione-S-Trfase_C-like"/>
</dbReference>
<dbReference type="Proteomes" id="UP000028012">
    <property type="component" value="Unassembled WGS sequence"/>
</dbReference>
<dbReference type="GO" id="GO:0004364">
    <property type="term" value="F:glutathione transferase activity"/>
    <property type="evidence" value="ECO:0007669"/>
    <property type="project" value="UniProtKB-EC"/>
</dbReference>
<dbReference type="SFLD" id="SFLDG01150">
    <property type="entry name" value="Main.1:_Beta-like"/>
    <property type="match status" value="1"/>
</dbReference>
<evidence type="ECO:0000313" key="4">
    <source>
        <dbReference type="EMBL" id="KGE52092.1"/>
    </source>
</evidence>
<proteinExistence type="predicted"/>
<dbReference type="FunFam" id="3.40.30.10:FF:000156">
    <property type="entry name" value="Glutathione S-transferase 1"/>
    <property type="match status" value="1"/>
</dbReference>
<dbReference type="PANTHER" id="PTHR44051">
    <property type="entry name" value="GLUTATHIONE S-TRANSFERASE-RELATED"/>
    <property type="match status" value="1"/>
</dbReference>
<dbReference type="SFLD" id="SFLDS00019">
    <property type="entry name" value="Glutathione_Transferase_(cytos"/>
    <property type="match status" value="1"/>
</dbReference>
<dbReference type="InterPro" id="IPR004046">
    <property type="entry name" value="GST_C"/>
</dbReference>
<dbReference type="SFLD" id="SFLDG00358">
    <property type="entry name" value="Main_(cytGST)"/>
    <property type="match status" value="1"/>
</dbReference>
<dbReference type="RefSeq" id="WP_042822729.1">
    <property type="nucleotide sequence ID" value="NZ_CP053649.1"/>
</dbReference>
<evidence type="ECO:0000256" key="1">
    <source>
        <dbReference type="ARBA" id="ARBA00012452"/>
    </source>
</evidence>
<dbReference type="SUPFAM" id="SSF52833">
    <property type="entry name" value="Thioredoxin-like"/>
    <property type="match status" value="1"/>
</dbReference>